<dbReference type="EMBL" id="AP012279">
    <property type="protein sequence ID" value="BAL75173.1"/>
    <property type="molecule type" value="Genomic_DNA"/>
</dbReference>
<gene>
    <name evidence="2" type="ORF">S23_19600</name>
</gene>
<evidence type="ECO:0000313" key="2">
    <source>
        <dbReference type="EMBL" id="BAL75173.1"/>
    </source>
</evidence>
<dbReference type="KEGG" id="brs:S23_19600"/>
<feature type="chain" id="PRO_5042486207" description="PepSY domain-containing protein" evidence="1">
    <location>
        <begin position="17"/>
        <end position="87"/>
    </location>
</feature>
<dbReference type="AlphaFoldDB" id="A0AAI8QB33"/>
<sequence>MLLVAAAAFFCAPVKAQQATAIKDETQQGMLAAQIRTQGFTCDKPLGARKDQKLSKPDYAVWVLKCSNANYRVSRAPDMAAKVEPLR</sequence>
<evidence type="ECO:0000256" key="1">
    <source>
        <dbReference type="SAM" id="SignalP"/>
    </source>
</evidence>
<name>A0AAI8QB33_9BRAD</name>
<dbReference type="RefSeq" id="WP_015684504.1">
    <property type="nucleotide sequence ID" value="NC_017082.1"/>
</dbReference>
<keyword evidence="1" id="KW-0732">Signal</keyword>
<feature type="signal peptide" evidence="1">
    <location>
        <begin position="1"/>
        <end position="16"/>
    </location>
</feature>
<dbReference type="Proteomes" id="UP000007886">
    <property type="component" value="Chromosome"/>
</dbReference>
<proteinExistence type="predicted"/>
<accession>A0AAI8QB33</accession>
<organism evidence="2 3">
    <name type="scientific">Bradyrhizobium cosmicum</name>
    <dbReference type="NCBI Taxonomy" id="1404864"/>
    <lineage>
        <taxon>Bacteria</taxon>
        <taxon>Pseudomonadati</taxon>
        <taxon>Pseudomonadota</taxon>
        <taxon>Alphaproteobacteria</taxon>
        <taxon>Hyphomicrobiales</taxon>
        <taxon>Nitrobacteraceae</taxon>
        <taxon>Bradyrhizobium</taxon>
    </lineage>
</organism>
<protein>
    <recommendedName>
        <fullName evidence="4">PepSY domain-containing protein</fullName>
    </recommendedName>
</protein>
<evidence type="ECO:0000313" key="3">
    <source>
        <dbReference type="Proteomes" id="UP000007886"/>
    </source>
</evidence>
<keyword evidence="3" id="KW-1185">Reference proteome</keyword>
<evidence type="ECO:0008006" key="4">
    <source>
        <dbReference type="Google" id="ProtNLM"/>
    </source>
</evidence>
<reference evidence="2 3" key="1">
    <citation type="journal article" date="2012" name="Microbes Environ.">
        <title>Complete genome sequence of Bradyrhizobium sp. S23321: insights into symbiosis evolution in soil oligotrophs.</title>
        <authorList>
            <person name="Okubo T."/>
            <person name="Tsukui T."/>
            <person name="Maita H."/>
            <person name="Okamoto S."/>
            <person name="Oshima K."/>
            <person name="Fujisawa T."/>
            <person name="Saito A."/>
            <person name="Futamata H."/>
            <person name="Hattori R."/>
            <person name="Shimomura Y."/>
            <person name="Haruta S."/>
            <person name="Morimoto S."/>
            <person name="Wang Y."/>
            <person name="Sakai Y."/>
            <person name="Hattori M."/>
            <person name="Aizawa S."/>
            <person name="Nagashima K.V.P."/>
            <person name="Masuda S."/>
            <person name="Hattori T."/>
            <person name="Yamashita A."/>
            <person name="Bao Z."/>
            <person name="Hayatsu M."/>
            <person name="Kajiya-Kanegae H."/>
            <person name="Yoshinaga I."/>
            <person name="Sakamoto K."/>
            <person name="Toyota K."/>
            <person name="Nakao M."/>
            <person name="Kohara M."/>
            <person name="Anda M."/>
            <person name="Niwa R."/>
            <person name="Jung-Hwan P."/>
            <person name="Sameshima-Saito R."/>
            <person name="Tokuda S."/>
            <person name="Yamamoto S."/>
            <person name="Yamamoto S."/>
            <person name="Yokoyama T."/>
            <person name="Akutsu T."/>
            <person name="Nakamura Y."/>
            <person name="Nakahira-Yanaka Y."/>
            <person name="Takada Hoshino Y."/>
            <person name="Hirakawa H."/>
            <person name="Mitsui H."/>
            <person name="Terasawa K."/>
            <person name="Itakura M."/>
            <person name="Sato S."/>
            <person name="Ikeda-Ohtsubo W."/>
            <person name="Sakakura N."/>
            <person name="Kaminuma E."/>
            <person name="Minamisawa K."/>
        </authorList>
    </citation>
    <scope>NUCLEOTIDE SEQUENCE [LARGE SCALE GENOMIC DNA]</scope>
    <source>
        <strain evidence="2 3">S23321</strain>
    </source>
</reference>